<dbReference type="EMBL" id="JACXXJ020000005">
    <property type="protein sequence ID" value="MBF2715526.1"/>
    <property type="molecule type" value="Genomic_DNA"/>
</dbReference>
<evidence type="ECO:0000313" key="2">
    <source>
        <dbReference type="Proteomes" id="UP000655037"/>
    </source>
</evidence>
<gene>
    <name evidence="1" type="ORF">IEI95_015005</name>
</gene>
<accession>A0AAE2RF65</accession>
<dbReference type="Proteomes" id="UP000655037">
    <property type="component" value="Unassembled WGS sequence"/>
</dbReference>
<reference evidence="1" key="1">
    <citation type="submission" date="2020-11" db="EMBL/GenBank/DDBJ databases">
        <title>Agrobacterium vitis strain K377 genome.</title>
        <authorList>
            <person name="Xi H."/>
        </authorList>
    </citation>
    <scope>NUCLEOTIDE SEQUENCE</scope>
    <source>
        <strain evidence="1">K377</strain>
    </source>
</reference>
<comment type="caution">
    <text evidence="1">The sequence shown here is derived from an EMBL/GenBank/DDBJ whole genome shotgun (WGS) entry which is preliminary data.</text>
</comment>
<name>A0AAE2RF65_AGRVI</name>
<evidence type="ECO:0000313" key="1">
    <source>
        <dbReference type="EMBL" id="MBF2715526.1"/>
    </source>
</evidence>
<proteinExistence type="predicted"/>
<dbReference type="AlphaFoldDB" id="A0AAE2RF65"/>
<sequence length="190" mass="21149">MTLLATYLPNYSFREVHSCVISASTDTVISAAADYSPEADPIFRKMIGLRELPTRFASFLRGKQSQLPPPFGMHNFTLLERRDGAELTYGLVGRFWRPDFGLVPIKDGSAFLRFDTPGVAKLALGFSAARQADGTTRLVTETRVFCPDRACWLKFAPYWYVIRPVSGLIRGRILAAMKRASESVPPSVIV</sequence>
<dbReference type="RefSeq" id="WP_156536591.1">
    <property type="nucleotide sequence ID" value="NZ_JACXXJ020000005.1"/>
</dbReference>
<organism evidence="1 2">
    <name type="scientific">Agrobacterium vitis</name>
    <name type="common">Rhizobium vitis</name>
    <dbReference type="NCBI Taxonomy" id="373"/>
    <lineage>
        <taxon>Bacteria</taxon>
        <taxon>Pseudomonadati</taxon>
        <taxon>Pseudomonadota</taxon>
        <taxon>Alphaproteobacteria</taxon>
        <taxon>Hyphomicrobiales</taxon>
        <taxon>Rhizobiaceae</taxon>
        <taxon>Rhizobium/Agrobacterium group</taxon>
        <taxon>Agrobacterium</taxon>
    </lineage>
</organism>
<evidence type="ECO:0008006" key="3">
    <source>
        <dbReference type="Google" id="ProtNLM"/>
    </source>
</evidence>
<protein>
    <recommendedName>
        <fullName evidence="3">DUF2867 domain-containing protein</fullName>
    </recommendedName>
</protein>